<feature type="region of interest" description="Disordered" evidence="1">
    <location>
        <begin position="1"/>
        <end position="23"/>
    </location>
</feature>
<evidence type="ECO:0000313" key="3">
    <source>
        <dbReference type="Proteomes" id="UP000288216"/>
    </source>
</evidence>
<dbReference type="Pfam" id="PF02218">
    <property type="entry name" value="HS1_rep"/>
    <property type="match status" value="2"/>
</dbReference>
<dbReference type="STRING" id="75743.A0A401Q9Q0"/>
<evidence type="ECO:0000313" key="2">
    <source>
        <dbReference type="EMBL" id="GCB82113.1"/>
    </source>
</evidence>
<protein>
    <recommendedName>
        <fullName evidence="4">Cortactin</fullName>
    </recommendedName>
</protein>
<dbReference type="Proteomes" id="UP000288216">
    <property type="component" value="Unassembled WGS sequence"/>
</dbReference>
<dbReference type="PROSITE" id="PS51090">
    <property type="entry name" value="CORTACTIN"/>
    <property type="match status" value="2"/>
</dbReference>
<dbReference type="OrthoDB" id="5971719at2759"/>
<dbReference type="EMBL" id="BFAA01028474">
    <property type="protein sequence ID" value="GCB82113.1"/>
    <property type="molecule type" value="Genomic_DNA"/>
</dbReference>
<gene>
    <name evidence="2" type="ORF">scyTo_0023329</name>
</gene>
<feature type="non-terminal residue" evidence="2">
    <location>
        <position position="1"/>
    </location>
</feature>
<comment type="caution">
    <text evidence="2">The sequence shown here is derived from an EMBL/GenBank/DDBJ whole genome shotgun (WGS) entry which is preliminary data.</text>
</comment>
<feature type="compositionally biased region" description="Basic and acidic residues" evidence="1">
    <location>
        <begin position="11"/>
        <end position="23"/>
    </location>
</feature>
<reference evidence="2 3" key="1">
    <citation type="journal article" date="2018" name="Nat. Ecol. Evol.">
        <title>Shark genomes provide insights into elasmobranch evolution and the origin of vertebrates.</title>
        <authorList>
            <person name="Hara Y"/>
            <person name="Yamaguchi K"/>
            <person name="Onimaru K"/>
            <person name="Kadota M"/>
            <person name="Koyanagi M"/>
            <person name="Keeley SD"/>
            <person name="Tatsumi K"/>
            <person name="Tanaka K"/>
            <person name="Motone F"/>
            <person name="Kageyama Y"/>
            <person name="Nozu R"/>
            <person name="Adachi N"/>
            <person name="Nishimura O"/>
            <person name="Nakagawa R"/>
            <person name="Tanegashima C"/>
            <person name="Kiyatake I"/>
            <person name="Matsumoto R"/>
            <person name="Murakumo K"/>
            <person name="Nishida K"/>
            <person name="Terakita A"/>
            <person name="Kuratani S"/>
            <person name="Sato K"/>
            <person name="Hyodo S Kuraku.S."/>
        </authorList>
    </citation>
    <scope>NUCLEOTIDE SEQUENCE [LARGE SCALE GENOMIC DNA]</scope>
</reference>
<dbReference type="InterPro" id="IPR003134">
    <property type="entry name" value="Hs1_Cortactin"/>
</dbReference>
<dbReference type="AlphaFoldDB" id="A0A401Q9Q0"/>
<organism evidence="2 3">
    <name type="scientific">Scyliorhinus torazame</name>
    <name type="common">Cloudy catshark</name>
    <name type="synonym">Catulus torazame</name>
    <dbReference type="NCBI Taxonomy" id="75743"/>
    <lineage>
        <taxon>Eukaryota</taxon>
        <taxon>Metazoa</taxon>
        <taxon>Chordata</taxon>
        <taxon>Craniata</taxon>
        <taxon>Vertebrata</taxon>
        <taxon>Chondrichthyes</taxon>
        <taxon>Elasmobranchii</taxon>
        <taxon>Galeomorphii</taxon>
        <taxon>Galeoidea</taxon>
        <taxon>Carcharhiniformes</taxon>
        <taxon>Scyliorhinidae</taxon>
        <taxon>Scyliorhinus</taxon>
    </lineage>
</organism>
<name>A0A401Q9Q0_SCYTO</name>
<evidence type="ECO:0008006" key="4">
    <source>
        <dbReference type="Google" id="ProtNLM"/>
    </source>
</evidence>
<sequence length="55" mass="6314">YSKGFGGKFGVQKDHQDKTAHGWDHKEEVKLHESQTDYAKGFGGRYGVQQDRMDK</sequence>
<proteinExistence type="predicted"/>
<keyword evidence="3" id="KW-1185">Reference proteome</keyword>
<feature type="non-terminal residue" evidence="2">
    <location>
        <position position="55"/>
    </location>
</feature>
<evidence type="ECO:0000256" key="1">
    <source>
        <dbReference type="SAM" id="MobiDB-lite"/>
    </source>
</evidence>
<accession>A0A401Q9Q0</accession>